<dbReference type="EnsemblMetazoa" id="ACOM023235-RA">
    <property type="protein sequence ID" value="ACOM023235-PA.1"/>
    <property type="gene ID" value="ACOM023235"/>
</dbReference>
<keyword evidence="1" id="KW-0472">Membrane</keyword>
<protein>
    <submittedName>
        <fullName evidence="3">Uncharacterized protein</fullName>
    </submittedName>
</protein>
<keyword evidence="2" id="KW-0732">Signal</keyword>
<evidence type="ECO:0000256" key="1">
    <source>
        <dbReference type="SAM" id="Phobius"/>
    </source>
</evidence>
<dbReference type="Proteomes" id="UP000075882">
    <property type="component" value="Unassembled WGS sequence"/>
</dbReference>
<feature type="signal peptide" evidence="2">
    <location>
        <begin position="1"/>
        <end position="25"/>
    </location>
</feature>
<evidence type="ECO:0000313" key="3">
    <source>
        <dbReference type="EnsemblMetazoa" id="ACOM023235-PA.1"/>
    </source>
</evidence>
<keyword evidence="1" id="KW-0812">Transmembrane</keyword>
<sequence>MGLVRWPFWAVVCVFLSVPCGLVVSEQEQLEDIVQQPVHCERIDNSQWSRPGSANDWEPFHGRIGDRVLRCDCHDSVRTRRSEEYTVDQQPKLRNAVFVLSAFPATTVATDILIVNCGQLHVPAGTFRSIRAAFLPRTIRFVNIAQLTLDSFAFESDSPTRAQQVVTNPRDPHPILGPITLSFDRCQLDELPANVFHGAAIRSVLFSASSIGAIRSLAISTRFQQFLLSDTVVGSFARHAFKRAQMEQLHLRNVTMTGAWASQAWQGLIVGNSIQIRDSRFLQTIHPAAITESSIRISNETAWNAQPDILLERNLIDTFTITTDTSSFLVFPRNFSISLQAFRIAQLATCESTNVTFPAWSEIFFLQPFATTPRDHPDSYISVEQYRTQEGCDSEDNRLLIIILATLLGVTVLGGAIGGFLCWRHYRRKEQMLILEQKVVQPRTYRETQILLKLETVGTLKTDF</sequence>
<feature type="transmembrane region" description="Helical" evidence="1">
    <location>
        <begin position="399"/>
        <end position="423"/>
    </location>
</feature>
<feature type="chain" id="PRO_5036500278" evidence="2">
    <location>
        <begin position="26"/>
        <end position="464"/>
    </location>
</feature>
<accession>A0A8W7P1Q8</accession>
<proteinExistence type="predicted"/>
<keyword evidence="1" id="KW-1133">Transmembrane helix</keyword>
<dbReference type="AlphaFoldDB" id="A0A8W7P1Q8"/>
<evidence type="ECO:0000256" key="2">
    <source>
        <dbReference type="SAM" id="SignalP"/>
    </source>
</evidence>
<reference evidence="3" key="1">
    <citation type="submission" date="2022-08" db="UniProtKB">
        <authorList>
            <consortium name="EnsemblMetazoa"/>
        </authorList>
    </citation>
    <scope>IDENTIFICATION</scope>
</reference>
<dbReference type="VEuPathDB" id="VectorBase:ACON2_040694"/>
<organism evidence="3">
    <name type="scientific">Anopheles coluzzii</name>
    <name type="common">African malaria mosquito</name>
    <dbReference type="NCBI Taxonomy" id="1518534"/>
    <lineage>
        <taxon>Eukaryota</taxon>
        <taxon>Metazoa</taxon>
        <taxon>Ecdysozoa</taxon>
        <taxon>Arthropoda</taxon>
        <taxon>Hexapoda</taxon>
        <taxon>Insecta</taxon>
        <taxon>Pterygota</taxon>
        <taxon>Neoptera</taxon>
        <taxon>Endopterygota</taxon>
        <taxon>Diptera</taxon>
        <taxon>Nematocera</taxon>
        <taxon>Culicoidea</taxon>
        <taxon>Culicidae</taxon>
        <taxon>Anophelinae</taxon>
        <taxon>Anopheles</taxon>
    </lineage>
</organism>
<name>A0A8W7P1Q8_ANOCL</name>